<feature type="transmembrane region" description="Helical" evidence="1">
    <location>
        <begin position="63"/>
        <end position="82"/>
    </location>
</feature>
<keyword evidence="1" id="KW-1133">Transmembrane helix</keyword>
<evidence type="ECO:0008006" key="4">
    <source>
        <dbReference type="Google" id="ProtNLM"/>
    </source>
</evidence>
<sequence length="168" mass="16789">MTHTDRLVGNVFNVALAVVCAAGLAFTACRLGDSWGGGYWVFDLALGLAVSLLALARGFHPWWPAWAGVLGAVAGITVAELFDLPQEPGPVTALALAVLVGAAVRRLPLPQAASVAAGGLAVVVGCWITGGFSPMAALSTAAWLGAVPLGAVLRTLDAAGPAATAPHS</sequence>
<dbReference type="RefSeq" id="WP_184845173.1">
    <property type="nucleotide sequence ID" value="NZ_JACHMN010000003.1"/>
</dbReference>
<reference evidence="2 3" key="1">
    <citation type="submission" date="2020-08" db="EMBL/GenBank/DDBJ databases">
        <title>Sequencing the genomes of 1000 actinobacteria strains.</title>
        <authorList>
            <person name="Klenk H.-P."/>
        </authorList>
    </citation>
    <scope>NUCLEOTIDE SEQUENCE [LARGE SCALE GENOMIC DNA]</scope>
    <source>
        <strain evidence="2 3">DSM 45362</strain>
    </source>
</reference>
<evidence type="ECO:0000256" key="1">
    <source>
        <dbReference type="SAM" id="Phobius"/>
    </source>
</evidence>
<feature type="transmembrane region" description="Helical" evidence="1">
    <location>
        <begin position="112"/>
        <end position="130"/>
    </location>
</feature>
<accession>A0A841C3G2</accession>
<dbReference type="Proteomes" id="UP000587527">
    <property type="component" value="Unassembled WGS sequence"/>
</dbReference>
<keyword evidence="1" id="KW-0472">Membrane</keyword>
<evidence type="ECO:0000313" key="2">
    <source>
        <dbReference type="EMBL" id="MBB5873673.1"/>
    </source>
</evidence>
<evidence type="ECO:0000313" key="3">
    <source>
        <dbReference type="Proteomes" id="UP000587527"/>
    </source>
</evidence>
<dbReference type="PROSITE" id="PS51257">
    <property type="entry name" value="PROKAR_LIPOPROTEIN"/>
    <property type="match status" value="1"/>
</dbReference>
<organism evidence="2 3">
    <name type="scientific">Allocatelliglobosispora scoriae</name>
    <dbReference type="NCBI Taxonomy" id="643052"/>
    <lineage>
        <taxon>Bacteria</taxon>
        <taxon>Bacillati</taxon>
        <taxon>Actinomycetota</taxon>
        <taxon>Actinomycetes</taxon>
        <taxon>Micromonosporales</taxon>
        <taxon>Micromonosporaceae</taxon>
        <taxon>Allocatelliglobosispora</taxon>
    </lineage>
</organism>
<gene>
    <name evidence="2" type="ORF">F4553_007107</name>
</gene>
<proteinExistence type="predicted"/>
<comment type="caution">
    <text evidence="2">The sequence shown here is derived from an EMBL/GenBank/DDBJ whole genome shotgun (WGS) entry which is preliminary data.</text>
</comment>
<feature type="transmembrane region" description="Helical" evidence="1">
    <location>
        <begin position="38"/>
        <end position="56"/>
    </location>
</feature>
<dbReference type="AlphaFoldDB" id="A0A841C3G2"/>
<name>A0A841C3G2_9ACTN</name>
<feature type="transmembrane region" description="Helical" evidence="1">
    <location>
        <begin position="88"/>
        <end position="105"/>
    </location>
</feature>
<dbReference type="EMBL" id="JACHMN010000003">
    <property type="protein sequence ID" value="MBB5873673.1"/>
    <property type="molecule type" value="Genomic_DNA"/>
</dbReference>
<feature type="transmembrane region" description="Helical" evidence="1">
    <location>
        <begin position="7"/>
        <end position="26"/>
    </location>
</feature>
<keyword evidence="3" id="KW-1185">Reference proteome</keyword>
<protein>
    <recommendedName>
        <fullName evidence="4">Metal transporter</fullName>
    </recommendedName>
</protein>
<keyword evidence="1" id="KW-0812">Transmembrane</keyword>